<evidence type="ECO:0000313" key="2">
    <source>
        <dbReference type="WBParaSite" id="RSKR_0000417100.1"/>
    </source>
</evidence>
<protein>
    <submittedName>
        <fullName evidence="2">Multidrug resistance protein 1</fullName>
    </submittedName>
</protein>
<dbReference type="Proteomes" id="UP000095286">
    <property type="component" value="Unplaced"/>
</dbReference>
<sequence>MVCKKGTPTDDDEKEKVKEVKPPTVSLFKLWKYASKSDVFLVFLGILVAIGTGSGMPLFSIIIGDISKSFINAIILQDAGNDPTKLPPNFNYGWPDFTSDILNECYMYCYLGGGILAAAFIQVLCFQISCENMNYVLKKAFFKSILRQNIAWYDENSTGALSSKMFDNLERVKEGTGDKVGLLIQFTSQFLCGFAVAFTYSWKLTLIMLSLSPFMMICGGFIAKLMSSASTREAEKYAKSGAIADEVIGNIKTVTAFNGQERECLRYNVSLKDALKDGVQKSIFIGAGLGVTFLIIFASYCLGFYIGVDYVYWGMAESNVVFTCFFSVMMGSAAYSIYEVIDRQPDIDSSSEEGVKPEIIKGRIEVRDIKFAYPTRPDVQVLKGISFEALPGETVALVGSSGSGKSTIIQLLLRYYQQHSGSILIDGHEIQDFNLKYLRSLIGVVSQEATVFNASIYDNVSCFDETISEPDVINALKKANAWEFVSQFPEQLNTILGPRGSQLSGGQKARIGIAAAILHNPIIEHVVQKALDRASVGRTTIVVAHRLSTIKNANKILVMKHGEIVESGTHNELLEKKGFYHELVNTQVFADLGLEDDQKPKSKRERLASLNSEASRRSSVVSYKKNGEIDLAATHKFVKGDHSVNAIEDEKDDLKRLQVLGAFQGATLFASSFFFGLSSEKLTSRLRGTLFRNIVGREIAYFDDPRHSSGRLVTRLATDCPNVKNSLSYQLGQVLSGVIGFFAGIGIAIYYSWQMALLCMIIFPIAGVAQGLQFKYISSRSKEDDMGTEAAGKVALEAIENIKAVQALTLEDRMFQMFGNHLKYPHMTSRRKALLQAVIYSISSSITFFINAAAFRLALYLIREQGMHPLDCMKAIYAFAFSATGIGFAASYIPEYTKARLASGIIFSMLKEHNSIVIFSEGGKKPEIKGHIEFKNLHFNYPQRKDVKVLKNLSISVEPKKSLALVGPSGCGKSTTVGLLERFYDPQAGSILIDGHDLRELNLHHVRSQFALVGQQPVLFDCSIRDNLLYGIEEQNISDDRIMEVLKMCNIWDFVNSLPDGLDTNVGAKGSQLSGGQRSRFAIGQAIIRSPKLIILDEAFAALDNESEKLVQDAVDKISKDFTVISIAHRLSSIAHFDTIAVIKDGIVIEKGNHVELMSNKKGLYHELTERQNLKSN</sequence>
<evidence type="ECO:0000313" key="1">
    <source>
        <dbReference type="Proteomes" id="UP000095286"/>
    </source>
</evidence>
<accession>A0AC35TT20</accession>
<organism evidence="1 2">
    <name type="scientific">Rhabditophanes sp. KR3021</name>
    <dbReference type="NCBI Taxonomy" id="114890"/>
    <lineage>
        <taxon>Eukaryota</taxon>
        <taxon>Metazoa</taxon>
        <taxon>Ecdysozoa</taxon>
        <taxon>Nematoda</taxon>
        <taxon>Chromadorea</taxon>
        <taxon>Rhabditida</taxon>
        <taxon>Tylenchina</taxon>
        <taxon>Panagrolaimomorpha</taxon>
        <taxon>Strongyloidoidea</taxon>
        <taxon>Alloionematidae</taxon>
        <taxon>Rhabditophanes</taxon>
    </lineage>
</organism>
<name>A0AC35TT20_9BILA</name>
<dbReference type="WBParaSite" id="RSKR_0000417100.1">
    <property type="protein sequence ID" value="RSKR_0000417100.1"/>
    <property type="gene ID" value="RSKR_0000417100"/>
</dbReference>
<reference evidence="2" key="1">
    <citation type="submission" date="2016-11" db="UniProtKB">
        <authorList>
            <consortium name="WormBaseParasite"/>
        </authorList>
    </citation>
    <scope>IDENTIFICATION</scope>
    <source>
        <strain evidence="2">KR3021</strain>
    </source>
</reference>
<proteinExistence type="predicted"/>